<feature type="transmembrane region" description="Helical" evidence="12">
    <location>
        <begin position="155"/>
        <end position="173"/>
    </location>
</feature>
<keyword evidence="7 12" id="KW-0460">Magnesium</keyword>
<feature type="binding site" evidence="13">
    <location>
        <position position="147"/>
    </location>
    <ligand>
        <name>Mg(2+)</name>
        <dbReference type="ChEBI" id="CHEBI:18420"/>
    </ligand>
</feature>
<keyword evidence="10 12" id="KW-0472">Membrane</keyword>
<feature type="transmembrane region" description="Helical" evidence="12">
    <location>
        <begin position="126"/>
        <end position="143"/>
    </location>
</feature>
<protein>
    <recommendedName>
        <fullName evidence="12">Undecaprenyl-phosphate alpha-N-acetylglucosaminyl 1-phosphate transferase</fullName>
        <ecNumber evidence="12">2.7.8.33</ecNumber>
    </recommendedName>
    <alternativeName>
        <fullName evidence="12">UDP-GlcNAc:undecaprenyl-phosphate GlcNAc-1-phosphate transferase</fullName>
    </alternativeName>
    <alternativeName>
        <fullName evidence="12">Undecaprenyl-phosphate GlcNAc-1-phosphate transferase</fullName>
    </alternativeName>
</protein>
<reference evidence="14" key="1">
    <citation type="submission" date="2021-11" db="EMBL/GenBank/DDBJ databases">
        <title>Jinshanibacter sp. isolated from one year old Eriocheir sinensis.</title>
        <authorList>
            <person name="Li J.-Y."/>
            <person name="He W."/>
            <person name="Gao T.-H."/>
        </authorList>
    </citation>
    <scope>NUCLEOTIDE SEQUENCE</scope>
    <source>
        <strain evidence="14">LJY008</strain>
    </source>
</reference>
<keyword evidence="6 12" id="KW-0812">Transmembrane</keyword>
<proteinExistence type="inferred from homology"/>
<keyword evidence="15" id="KW-1185">Reference proteome</keyword>
<dbReference type="GO" id="GO:0009276">
    <property type="term" value="C:Gram-negative-bacterium-type cell wall"/>
    <property type="evidence" value="ECO:0007669"/>
    <property type="project" value="InterPro"/>
</dbReference>
<keyword evidence="11 12" id="KW-0464">Manganese</keyword>
<dbReference type="NCBIfam" id="TIGR02380">
    <property type="entry name" value="ECA_wecA"/>
    <property type="match status" value="1"/>
</dbReference>
<comment type="pathway">
    <text evidence="12">Bacterial outer membrane biogenesis; enterobacterial common antigen biosynthesis.</text>
</comment>
<comment type="cofactor">
    <cofactor evidence="12">
        <name>Mn(2+)</name>
        <dbReference type="ChEBI" id="CHEBI:29035"/>
    </cofactor>
</comment>
<dbReference type="CDD" id="cd06853">
    <property type="entry name" value="GT_WecA_like"/>
    <property type="match status" value="1"/>
</dbReference>
<feature type="transmembrane region" description="Helical" evidence="12">
    <location>
        <begin position="312"/>
        <end position="331"/>
    </location>
</feature>
<dbReference type="EMBL" id="JAJNAG010000031">
    <property type="protein sequence ID" value="MCD1126814.1"/>
    <property type="molecule type" value="Genomic_DNA"/>
</dbReference>
<evidence type="ECO:0000256" key="12">
    <source>
        <dbReference type="HAMAP-Rule" id="MF_02030"/>
    </source>
</evidence>
<sequence>MFFFLFSASACCLTILLISRIFAIQVGLVDKPNSRKLHHGHIPLVGGIAIYLSICAMYVYQDNYLPHSTAYLIGASILLIVGILDDRFDLPVIPRIIIQAFVIILLMMDGVYLYSLGNLLPDNMQILGWAGYIITLFAMWASVNAFNMTDGIDGLLGGVTCVSLLGLGVSFYLGNQNNLAMWCLTLIAIIIPYLLLNLCIPFGKKFKVFMGDAGSTLIGFTVLWLLLLATQGNDAVIAAVTGLWLIAVPLMDMVTVMLSRILQKQSPFRPDRGHLHHILMNQGLSAHQTLLIIVIMALFFAFLGILLEQFKIKEIISLLLFLSVFSTYFHLMRKLRFAAVKQQATKESQVTVNETNPIIYK</sequence>
<evidence type="ECO:0000256" key="10">
    <source>
        <dbReference type="ARBA" id="ARBA00023136"/>
    </source>
</evidence>
<feature type="transmembrane region" description="Helical" evidence="12">
    <location>
        <begin position="66"/>
        <end position="84"/>
    </location>
</feature>
<comment type="function">
    <text evidence="12">Catalyzes the transfer of the GlcNAc-1-phosphate moiety from UDP-GlcNAc onto the carrier lipid undecaprenyl phosphate (C55-P), yielding GlcNAc-pyrophosphoryl-undecaprenyl (GlcNAc-PP-C55).</text>
</comment>
<dbReference type="GO" id="GO:0000287">
    <property type="term" value="F:magnesium ion binding"/>
    <property type="evidence" value="ECO:0007669"/>
    <property type="project" value="InterPro"/>
</dbReference>
<evidence type="ECO:0000256" key="3">
    <source>
        <dbReference type="ARBA" id="ARBA00022519"/>
    </source>
</evidence>
<feature type="transmembrane region" description="Helical" evidence="12">
    <location>
        <begin position="96"/>
        <end position="114"/>
    </location>
</feature>
<comment type="pathway">
    <text evidence="12">Bacterial outer membrane biogenesis; LPS O-antigen biosynthesis.</text>
</comment>
<keyword evidence="9 12" id="KW-1133">Transmembrane helix</keyword>
<keyword evidence="5 12" id="KW-0808">Transferase</keyword>
<gene>
    <name evidence="12 14" type="primary">wecA</name>
    <name evidence="14" type="ORF">LPW36_12550</name>
</gene>
<evidence type="ECO:0000256" key="2">
    <source>
        <dbReference type="ARBA" id="ARBA00022475"/>
    </source>
</evidence>
<evidence type="ECO:0000256" key="4">
    <source>
        <dbReference type="ARBA" id="ARBA00022676"/>
    </source>
</evidence>
<evidence type="ECO:0000256" key="8">
    <source>
        <dbReference type="ARBA" id="ARBA00022985"/>
    </source>
</evidence>
<feature type="binding site" evidence="13">
    <location>
        <position position="212"/>
    </location>
    <ligand>
        <name>Mg(2+)</name>
        <dbReference type="ChEBI" id="CHEBI:18420"/>
    </ligand>
</feature>
<name>A0A9X1SM17_9GAMM</name>
<organism evidence="14 15">
    <name type="scientific">Limnobaculum eriocheiris</name>
    <dbReference type="NCBI Taxonomy" id="2897391"/>
    <lineage>
        <taxon>Bacteria</taxon>
        <taxon>Pseudomonadati</taxon>
        <taxon>Pseudomonadota</taxon>
        <taxon>Gammaproteobacteria</taxon>
        <taxon>Enterobacterales</taxon>
        <taxon>Budviciaceae</taxon>
        <taxon>Limnobaculum</taxon>
    </lineage>
</organism>
<feature type="transmembrane region" description="Helical" evidence="12">
    <location>
        <begin position="283"/>
        <end position="306"/>
    </location>
</feature>
<dbReference type="Proteomes" id="UP001139171">
    <property type="component" value="Unassembled WGS sequence"/>
</dbReference>
<dbReference type="EC" id="2.7.8.33" evidence="12"/>
<evidence type="ECO:0000256" key="7">
    <source>
        <dbReference type="ARBA" id="ARBA00022842"/>
    </source>
</evidence>
<feature type="transmembrane region" description="Helical" evidence="12">
    <location>
        <begin position="41"/>
        <end position="60"/>
    </location>
</feature>
<evidence type="ECO:0000256" key="1">
    <source>
        <dbReference type="ARBA" id="ARBA00004651"/>
    </source>
</evidence>
<dbReference type="AlphaFoldDB" id="A0A9X1SM17"/>
<dbReference type="InterPro" id="IPR012750">
    <property type="entry name" value="ECA_WecA-rel"/>
</dbReference>
<feature type="transmembrane region" description="Helical" evidence="12">
    <location>
        <begin position="6"/>
        <end position="29"/>
    </location>
</feature>
<dbReference type="InterPro" id="IPR000715">
    <property type="entry name" value="Glycosyl_transferase_4"/>
</dbReference>
<feature type="transmembrane region" description="Helical" evidence="12">
    <location>
        <begin position="179"/>
        <end position="196"/>
    </location>
</feature>
<comment type="subcellular location">
    <subcellularLocation>
        <location evidence="12">Cell inner membrane</location>
        <topology evidence="12">Multi-pass membrane protein</topology>
    </subcellularLocation>
    <subcellularLocation>
        <location evidence="1">Cell membrane</location>
        <topology evidence="1">Multi-pass membrane protein</topology>
    </subcellularLocation>
</comment>
<keyword evidence="13" id="KW-0479">Metal-binding</keyword>
<dbReference type="PANTHER" id="PTHR22926">
    <property type="entry name" value="PHOSPHO-N-ACETYLMURAMOYL-PENTAPEPTIDE-TRANSFERASE"/>
    <property type="match status" value="1"/>
</dbReference>
<comment type="similarity">
    <text evidence="12">Belongs to the glycosyltransferase 4 family. WecA subfamily.</text>
</comment>
<dbReference type="HAMAP" id="MF_02030">
    <property type="entry name" value="WecA_Gammaproteo"/>
    <property type="match status" value="1"/>
</dbReference>
<dbReference type="GO" id="GO:0071555">
    <property type="term" value="P:cell wall organization"/>
    <property type="evidence" value="ECO:0007669"/>
    <property type="project" value="TreeGrafter"/>
</dbReference>
<dbReference type="GO" id="GO:0009243">
    <property type="term" value="P:O antigen biosynthetic process"/>
    <property type="evidence" value="ECO:0007669"/>
    <property type="project" value="UniProtKB-UniRule"/>
</dbReference>
<dbReference type="InterPro" id="IPR018480">
    <property type="entry name" value="PNAcMuramoyl-5peptid_Trfase_CS"/>
</dbReference>
<comment type="cofactor">
    <cofactor evidence="12 13">
        <name>Mg(2+)</name>
        <dbReference type="ChEBI" id="CHEBI:18420"/>
    </cofactor>
</comment>
<accession>A0A9X1SM17</accession>
<dbReference type="RefSeq" id="WP_230610090.1">
    <property type="nucleotide sequence ID" value="NZ_JAJNAG010000031.1"/>
</dbReference>
<evidence type="ECO:0000256" key="9">
    <source>
        <dbReference type="ARBA" id="ARBA00022989"/>
    </source>
</evidence>
<comment type="catalytic activity">
    <reaction evidence="12">
        <text>di-trans,octa-cis-undecaprenyl phosphate + UDP-N-acetyl-alpha-D-glucosamine = N-acetyl-alpha-D-glucosaminyl-di-trans,octa-cis-undecaprenyl diphosphate + UMP</text>
        <dbReference type="Rhea" id="RHEA:28090"/>
        <dbReference type="ChEBI" id="CHEBI:57705"/>
        <dbReference type="ChEBI" id="CHEBI:57865"/>
        <dbReference type="ChEBI" id="CHEBI:60392"/>
        <dbReference type="ChEBI" id="CHEBI:62959"/>
        <dbReference type="EC" id="2.7.8.33"/>
    </reaction>
</comment>
<keyword evidence="4 12" id="KW-0328">Glycosyltransferase</keyword>
<evidence type="ECO:0000256" key="5">
    <source>
        <dbReference type="ARBA" id="ARBA00022679"/>
    </source>
</evidence>
<feature type="transmembrane region" description="Helical" evidence="12">
    <location>
        <begin position="208"/>
        <end position="229"/>
    </location>
</feature>
<dbReference type="PROSITE" id="PS01348">
    <property type="entry name" value="MRAY_2"/>
    <property type="match status" value="1"/>
</dbReference>
<evidence type="ECO:0000256" key="6">
    <source>
        <dbReference type="ARBA" id="ARBA00022692"/>
    </source>
</evidence>
<feature type="transmembrane region" description="Helical" evidence="12">
    <location>
        <begin position="235"/>
        <end position="262"/>
    </location>
</feature>
<dbReference type="GO" id="GO:0009246">
    <property type="term" value="P:enterobacterial common antigen biosynthetic process"/>
    <property type="evidence" value="ECO:0007669"/>
    <property type="project" value="UniProtKB-UniRule"/>
</dbReference>
<keyword evidence="2 12" id="KW-1003">Cell membrane</keyword>
<dbReference type="GO" id="GO:0030145">
    <property type="term" value="F:manganese ion binding"/>
    <property type="evidence" value="ECO:0007669"/>
    <property type="project" value="InterPro"/>
</dbReference>
<keyword evidence="3 12" id="KW-0997">Cell inner membrane</keyword>
<evidence type="ECO:0000256" key="11">
    <source>
        <dbReference type="ARBA" id="ARBA00023211"/>
    </source>
</evidence>
<dbReference type="GO" id="GO:0036380">
    <property type="term" value="F:UDP-N-acetylglucosamine-undecaprenyl-phosphate N-acetylglucosaminephosphotransferase activity"/>
    <property type="evidence" value="ECO:0007669"/>
    <property type="project" value="UniProtKB-UniRule"/>
</dbReference>
<dbReference type="GO" id="GO:0005886">
    <property type="term" value="C:plasma membrane"/>
    <property type="evidence" value="ECO:0007669"/>
    <property type="project" value="UniProtKB-SubCell"/>
</dbReference>
<dbReference type="GO" id="GO:0016757">
    <property type="term" value="F:glycosyltransferase activity"/>
    <property type="evidence" value="ECO:0007669"/>
    <property type="project" value="UniProtKB-KW"/>
</dbReference>
<comment type="caution">
    <text evidence="14">The sequence shown here is derived from an EMBL/GenBank/DDBJ whole genome shotgun (WGS) entry which is preliminary data.</text>
</comment>
<dbReference type="PANTHER" id="PTHR22926:SF3">
    <property type="entry name" value="UNDECAPRENYL-PHOSPHATE ALPHA-N-ACETYLGLUCOSAMINYL 1-PHOSPHATE TRANSFERASE"/>
    <property type="match status" value="1"/>
</dbReference>
<keyword evidence="8 12" id="KW-0448">Lipopolysaccharide biosynthesis</keyword>
<evidence type="ECO:0000313" key="15">
    <source>
        <dbReference type="Proteomes" id="UP001139171"/>
    </source>
</evidence>
<evidence type="ECO:0000256" key="13">
    <source>
        <dbReference type="PIRSR" id="PIRSR600715-1"/>
    </source>
</evidence>
<dbReference type="Pfam" id="PF00953">
    <property type="entry name" value="Glycos_transf_4"/>
    <property type="match status" value="1"/>
</dbReference>
<evidence type="ECO:0000313" key="14">
    <source>
        <dbReference type="EMBL" id="MCD1126814.1"/>
    </source>
</evidence>
<dbReference type="GO" id="GO:0044038">
    <property type="term" value="P:cell wall macromolecule biosynthetic process"/>
    <property type="evidence" value="ECO:0007669"/>
    <property type="project" value="TreeGrafter"/>
</dbReference>